<evidence type="ECO:0000256" key="6">
    <source>
        <dbReference type="ARBA" id="ARBA00022741"/>
    </source>
</evidence>
<evidence type="ECO:0000256" key="7">
    <source>
        <dbReference type="ARBA" id="ARBA00022777"/>
    </source>
</evidence>
<dbReference type="GO" id="GO:0004674">
    <property type="term" value="F:protein serine/threonine kinase activity"/>
    <property type="evidence" value="ECO:0007669"/>
    <property type="project" value="UniProtKB-KW"/>
</dbReference>
<evidence type="ECO:0000256" key="9">
    <source>
        <dbReference type="ARBA" id="ARBA00047899"/>
    </source>
</evidence>
<keyword evidence="7" id="KW-0418">Kinase</keyword>
<proteinExistence type="inferred from homology"/>
<keyword evidence="4" id="KW-0597">Phosphoprotein</keyword>
<feature type="region of interest" description="Disordered" evidence="11">
    <location>
        <begin position="1"/>
        <end position="30"/>
    </location>
</feature>
<dbReference type="InterPro" id="IPR011009">
    <property type="entry name" value="Kinase-like_dom_sf"/>
</dbReference>
<dbReference type="GO" id="GO:0005524">
    <property type="term" value="F:ATP binding"/>
    <property type="evidence" value="ECO:0007669"/>
    <property type="project" value="UniProtKB-KW"/>
</dbReference>
<dbReference type="Gene3D" id="4.10.1170.10">
    <property type="entry name" value="MAP kinase activated protein kinase 2"/>
    <property type="match status" value="1"/>
</dbReference>
<organism evidence="12 13">
    <name type="scientific">Cyprinus carpio</name>
    <name type="common">Common carp</name>
    <dbReference type="NCBI Taxonomy" id="7962"/>
    <lineage>
        <taxon>Eukaryota</taxon>
        <taxon>Metazoa</taxon>
        <taxon>Chordata</taxon>
        <taxon>Craniata</taxon>
        <taxon>Vertebrata</taxon>
        <taxon>Euteleostomi</taxon>
        <taxon>Actinopterygii</taxon>
        <taxon>Neopterygii</taxon>
        <taxon>Teleostei</taxon>
        <taxon>Ostariophysi</taxon>
        <taxon>Cypriniformes</taxon>
        <taxon>Cyprinidae</taxon>
        <taxon>Cyprininae</taxon>
        <taxon>Cyprinus</taxon>
    </lineage>
</organism>
<evidence type="ECO:0000256" key="1">
    <source>
        <dbReference type="ARBA" id="ARBA00006692"/>
    </source>
</evidence>
<dbReference type="PANTHER" id="PTHR24347">
    <property type="entry name" value="SERINE/THREONINE-PROTEIN KINASE"/>
    <property type="match status" value="1"/>
</dbReference>
<keyword evidence="6" id="KW-0547">Nucleotide-binding</keyword>
<evidence type="ECO:0000313" key="12">
    <source>
        <dbReference type="Ensembl" id="ENSCCRP00020110772.1"/>
    </source>
</evidence>
<keyword evidence="5" id="KW-0808">Transferase</keyword>
<evidence type="ECO:0000256" key="10">
    <source>
        <dbReference type="ARBA" id="ARBA00048679"/>
    </source>
</evidence>
<keyword evidence="8" id="KW-0067">ATP-binding</keyword>
<evidence type="ECO:0000313" key="13">
    <source>
        <dbReference type="Proteomes" id="UP000694701"/>
    </source>
</evidence>
<dbReference type="FunFam" id="3.30.200.20:FF:000156">
    <property type="entry name" value="MAP kinase-activated protein kinase 3"/>
    <property type="match status" value="1"/>
</dbReference>
<evidence type="ECO:0000256" key="11">
    <source>
        <dbReference type="SAM" id="MobiDB-lite"/>
    </source>
</evidence>
<dbReference type="EC" id="2.7.11.1" evidence="2"/>
<accession>A0A8C2KM89</accession>
<feature type="compositionally biased region" description="Polar residues" evidence="11">
    <location>
        <begin position="1"/>
        <end position="23"/>
    </location>
</feature>
<protein>
    <recommendedName>
        <fullName evidence="2">non-specific serine/threonine protein kinase</fullName>
        <ecNumber evidence="2">2.7.11.1</ecNumber>
    </recommendedName>
</protein>
<evidence type="ECO:0000256" key="5">
    <source>
        <dbReference type="ARBA" id="ARBA00022679"/>
    </source>
</evidence>
<dbReference type="InterPro" id="IPR027442">
    <property type="entry name" value="MAPKAPK_C"/>
</dbReference>
<evidence type="ECO:0000256" key="3">
    <source>
        <dbReference type="ARBA" id="ARBA00022527"/>
    </source>
</evidence>
<dbReference type="AlphaFoldDB" id="A0A8C2KM89"/>
<dbReference type="SUPFAM" id="SSF56112">
    <property type="entry name" value="Protein kinase-like (PK-like)"/>
    <property type="match status" value="1"/>
</dbReference>
<name>A0A8C2KM89_CYPCA</name>
<comment type="catalytic activity">
    <reaction evidence="9">
        <text>L-threonyl-[protein] + ATP = O-phospho-L-threonyl-[protein] + ADP + H(+)</text>
        <dbReference type="Rhea" id="RHEA:46608"/>
        <dbReference type="Rhea" id="RHEA-COMP:11060"/>
        <dbReference type="Rhea" id="RHEA-COMP:11605"/>
        <dbReference type="ChEBI" id="CHEBI:15378"/>
        <dbReference type="ChEBI" id="CHEBI:30013"/>
        <dbReference type="ChEBI" id="CHEBI:30616"/>
        <dbReference type="ChEBI" id="CHEBI:61977"/>
        <dbReference type="ChEBI" id="CHEBI:456216"/>
        <dbReference type="EC" id="2.7.11.1"/>
    </reaction>
</comment>
<evidence type="ECO:0000256" key="8">
    <source>
        <dbReference type="ARBA" id="ARBA00022840"/>
    </source>
</evidence>
<sequence>MLDNTENNNYTVHSNEQQESQHPISIVPPESAGKSTLKIKKKVIREEYKLAGQVLGIGINCKVWEIFQKKCGENYMLQDTPKARWEVELHCRASSCPCIVGIEDNLFGFNFQFSPNWQPENLLYTLKHPNECPAQAYRLWIRQRDHVTTAYTPYYVAKQTSPEKYKSCDMWSLGVIINIMLLHFPSEQILCILLGCVDTQTTYEFPHPEWSQVSEEGHFMVCNTSNGTFCSNVITNLHSSNHVSLSGCMQKSVNVPPTHLHTSRVLKEESHVWDKVKEEMTNALATIRVDYEQIKIKPIKDSSNPLLLKRRKKTAAVMKEAPGP</sequence>
<dbReference type="Gene3D" id="3.30.200.20">
    <property type="entry name" value="Phosphorylase Kinase, domain 1"/>
    <property type="match status" value="1"/>
</dbReference>
<dbReference type="Ensembl" id="ENSCCRT00020120971.1">
    <property type="protein sequence ID" value="ENSCCRP00020110772.1"/>
    <property type="gene ID" value="ENSCCRG00020050368.1"/>
</dbReference>
<evidence type="ECO:0000256" key="2">
    <source>
        <dbReference type="ARBA" id="ARBA00012513"/>
    </source>
</evidence>
<dbReference type="Proteomes" id="UP000694701">
    <property type="component" value="Unplaced"/>
</dbReference>
<comment type="similarity">
    <text evidence="1">Belongs to the protein kinase superfamily. CAMK Ser/Thr protein kinase family.</text>
</comment>
<reference evidence="12" key="1">
    <citation type="submission" date="2025-08" db="UniProtKB">
        <authorList>
            <consortium name="Ensembl"/>
        </authorList>
    </citation>
    <scope>IDENTIFICATION</scope>
</reference>
<comment type="catalytic activity">
    <reaction evidence="10">
        <text>L-seryl-[protein] + ATP = O-phospho-L-seryl-[protein] + ADP + H(+)</text>
        <dbReference type="Rhea" id="RHEA:17989"/>
        <dbReference type="Rhea" id="RHEA-COMP:9863"/>
        <dbReference type="Rhea" id="RHEA-COMP:11604"/>
        <dbReference type="ChEBI" id="CHEBI:15378"/>
        <dbReference type="ChEBI" id="CHEBI:29999"/>
        <dbReference type="ChEBI" id="CHEBI:30616"/>
        <dbReference type="ChEBI" id="CHEBI:83421"/>
        <dbReference type="ChEBI" id="CHEBI:456216"/>
        <dbReference type="EC" id="2.7.11.1"/>
    </reaction>
</comment>
<keyword evidence="3" id="KW-0723">Serine/threonine-protein kinase</keyword>
<dbReference type="FunFam" id="4.10.1170.10:FF:000001">
    <property type="entry name" value="MAP kinase-activated protein kinase 3"/>
    <property type="match status" value="1"/>
</dbReference>
<evidence type="ECO:0000256" key="4">
    <source>
        <dbReference type="ARBA" id="ARBA00022553"/>
    </source>
</evidence>